<keyword evidence="2" id="KW-1185">Reference proteome</keyword>
<dbReference type="RefSeq" id="WP_369337997.1">
    <property type="nucleotide sequence ID" value="NZ_JBFYGN010000007.1"/>
</dbReference>
<keyword evidence="1" id="KW-0378">Hydrolase</keyword>
<sequence>MSPSIPPFIFHQGTAPLLISMPHTGTHVPAEIAARLRPEGREVHDTDWHMPRLYDFAKELGASILVATHSRYVIDLNRPPDGASLYPGQSVTGLCPVDTFADTPLYASKDDEPDEAEIARRREAYWQPYHGQLRAELDRIQSQHGTAMLWDAHSIRSVLPRFFEGKLPDLNLGTADGKSCDPALALKLLEIAGRAPAHTSVLNGRFKGGYITRQYGRPEQGFHAVQLEMTQSSYMQEHMPFDYLPEVADRIKPTLAAMLQAALDFARGRA</sequence>
<evidence type="ECO:0000313" key="2">
    <source>
        <dbReference type="Proteomes" id="UP001561046"/>
    </source>
</evidence>
<dbReference type="Proteomes" id="UP001561046">
    <property type="component" value="Unassembled WGS sequence"/>
</dbReference>
<accession>A0ABV3ZT77</accession>
<organism evidence="1 2">
    <name type="scientific">Comamonas guangdongensis</name>
    <dbReference type="NCBI Taxonomy" id="510515"/>
    <lineage>
        <taxon>Bacteria</taxon>
        <taxon>Pseudomonadati</taxon>
        <taxon>Pseudomonadota</taxon>
        <taxon>Betaproteobacteria</taxon>
        <taxon>Burkholderiales</taxon>
        <taxon>Comamonadaceae</taxon>
        <taxon>Comamonas</taxon>
    </lineage>
</organism>
<dbReference type="InterPro" id="IPR007709">
    <property type="entry name" value="N-FG_amidohydro"/>
</dbReference>
<dbReference type="NCBIfam" id="TIGR02017">
    <property type="entry name" value="hutG_amidohyd"/>
    <property type="match status" value="1"/>
</dbReference>
<proteinExistence type="predicted"/>
<dbReference type="Pfam" id="PF05013">
    <property type="entry name" value="FGase"/>
    <property type="match status" value="1"/>
</dbReference>
<gene>
    <name evidence="1" type="primary">hutG</name>
    <name evidence="1" type="ORF">AB6724_08075</name>
</gene>
<dbReference type="EMBL" id="JBFYGN010000007">
    <property type="protein sequence ID" value="MEX8192797.1"/>
    <property type="molecule type" value="Genomic_DNA"/>
</dbReference>
<dbReference type="GO" id="GO:0050129">
    <property type="term" value="F:N-formylglutamate deformylase activity"/>
    <property type="evidence" value="ECO:0007669"/>
    <property type="project" value="UniProtKB-EC"/>
</dbReference>
<dbReference type="SUPFAM" id="SSF53187">
    <property type="entry name" value="Zn-dependent exopeptidases"/>
    <property type="match status" value="1"/>
</dbReference>
<protein>
    <submittedName>
        <fullName evidence="1">N-formylglutamate deformylase</fullName>
        <ecNumber evidence="1">3.5.1.68</ecNumber>
    </submittedName>
</protein>
<comment type="caution">
    <text evidence="1">The sequence shown here is derived from an EMBL/GenBank/DDBJ whole genome shotgun (WGS) entry which is preliminary data.</text>
</comment>
<dbReference type="InterPro" id="IPR010247">
    <property type="entry name" value="HutG_amidohyd"/>
</dbReference>
<dbReference type="EC" id="3.5.1.68" evidence="1"/>
<dbReference type="Gene3D" id="3.40.630.40">
    <property type="entry name" value="Zn-dependent exopeptidases"/>
    <property type="match status" value="1"/>
</dbReference>
<name>A0ABV3ZT77_9BURK</name>
<reference evidence="1 2" key="1">
    <citation type="journal article" date="2013" name="Int. J. Syst. Evol. Microbiol.">
        <title>Comamonas guangdongensis sp. nov., isolated from subterranean forest sediment, and emended description of the genus Comamonas.</title>
        <authorList>
            <person name="Zhang J."/>
            <person name="Wang Y."/>
            <person name="Zhou S."/>
            <person name="Wu C."/>
            <person name="He J."/>
            <person name="Li F."/>
        </authorList>
    </citation>
    <scope>NUCLEOTIDE SEQUENCE [LARGE SCALE GENOMIC DNA]</scope>
    <source>
        <strain evidence="1 2">CCTCC AB2011133</strain>
    </source>
</reference>
<evidence type="ECO:0000313" key="1">
    <source>
        <dbReference type="EMBL" id="MEX8192797.1"/>
    </source>
</evidence>